<name>A0A5S6QQ39_TRIMR</name>
<protein>
    <submittedName>
        <fullName evidence="2">Uncharacterized protein</fullName>
    </submittedName>
</protein>
<sequence>MLLHRVLSHAPYPCGKTLVVRVSLVVYEINNQSVSKQKQVRLQSYVHINNMDALGLYHHSNGVAQASNVLKDESVANLA</sequence>
<evidence type="ECO:0000313" key="2">
    <source>
        <dbReference type="WBParaSite" id="TMUE_2000009350.1"/>
    </source>
</evidence>
<keyword evidence="1" id="KW-1185">Reference proteome</keyword>
<accession>A0A5S6QQ39</accession>
<evidence type="ECO:0000313" key="1">
    <source>
        <dbReference type="Proteomes" id="UP000046395"/>
    </source>
</evidence>
<dbReference type="WBParaSite" id="TMUE_2000009350.1">
    <property type="protein sequence ID" value="TMUE_2000009350.1"/>
    <property type="gene ID" value="WBGene00286099"/>
</dbReference>
<dbReference type="Proteomes" id="UP000046395">
    <property type="component" value="Unassembled WGS sequence"/>
</dbReference>
<reference evidence="2" key="1">
    <citation type="submission" date="2019-12" db="UniProtKB">
        <authorList>
            <consortium name="WormBaseParasite"/>
        </authorList>
    </citation>
    <scope>IDENTIFICATION</scope>
</reference>
<dbReference type="AlphaFoldDB" id="A0A5S6QQ39"/>
<proteinExistence type="predicted"/>
<organism evidence="1 2">
    <name type="scientific">Trichuris muris</name>
    <name type="common">Mouse whipworm</name>
    <dbReference type="NCBI Taxonomy" id="70415"/>
    <lineage>
        <taxon>Eukaryota</taxon>
        <taxon>Metazoa</taxon>
        <taxon>Ecdysozoa</taxon>
        <taxon>Nematoda</taxon>
        <taxon>Enoplea</taxon>
        <taxon>Dorylaimia</taxon>
        <taxon>Trichinellida</taxon>
        <taxon>Trichuridae</taxon>
        <taxon>Trichuris</taxon>
    </lineage>
</organism>